<dbReference type="InterPro" id="IPR004027">
    <property type="entry name" value="SEC_C_motif"/>
</dbReference>
<dbReference type="InterPro" id="IPR036255">
    <property type="entry name" value="YgfB-like_sf"/>
</dbReference>
<gene>
    <name evidence="1" type="ORF">H8K52_08485</name>
</gene>
<dbReference type="NCBIfam" id="TIGR02292">
    <property type="entry name" value="ygfB_yecA"/>
    <property type="match status" value="1"/>
</dbReference>
<accession>A0ABR6X345</accession>
<dbReference type="Pfam" id="PF02810">
    <property type="entry name" value="SEC-C"/>
    <property type="match status" value="1"/>
</dbReference>
<dbReference type="NCBIfam" id="NF007704">
    <property type="entry name" value="PRK10396.1"/>
    <property type="match status" value="1"/>
</dbReference>
<evidence type="ECO:0000313" key="1">
    <source>
        <dbReference type="EMBL" id="MBC3807380.1"/>
    </source>
</evidence>
<organism evidence="1 2">
    <name type="scientific">Undibacterium seohonense</name>
    <dbReference type="NCBI Taxonomy" id="1344950"/>
    <lineage>
        <taxon>Bacteria</taxon>
        <taxon>Pseudomonadati</taxon>
        <taxon>Pseudomonadota</taxon>
        <taxon>Betaproteobacteria</taxon>
        <taxon>Burkholderiales</taxon>
        <taxon>Oxalobacteraceae</taxon>
        <taxon>Undibacterium</taxon>
    </lineage>
</organism>
<protein>
    <submittedName>
        <fullName evidence="1">UPF0149 family protein</fullName>
    </submittedName>
</protein>
<dbReference type="Proteomes" id="UP000648257">
    <property type="component" value="Unassembled WGS sequence"/>
</dbReference>
<sequence>MQNKPLNEHEMLLLDEMLLDHGNDESILSLAELDGFLTAIVSGPELILPSVWYPALWGGEVNTPEWRTEQQVQVFMGLVFRHMNSIADVLMNNPEMYQAAFQIREGNEDILIVEDWCFGFMRALALKPWPDLPDEINTYLDPIRLHGLEDHFAILDTLTIEEHQQTVAEIEPAVRKLHGWWLQQRTPFDHLPPATLSSQVRPAQVVREMEKVGRNDPCPCGSGKKFKQCCLH</sequence>
<dbReference type="EMBL" id="JACOFW010000007">
    <property type="protein sequence ID" value="MBC3807380.1"/>
    <property type="molecule type" value="Genomic_DNA"/>
</dbReference>
<keyword evidence="2" id="KW-1185">Reference proteome</keyword>
<dbReference type="SUPFAM" id="SSF103642">
    <property type="entry name" value="Sec-C motif"/>
    <property type="match status" value="1"/>
</dbReference>
<dbReference type="PANTHER" id="PTHR33747">
    <property type="entry name" value="UPF0225 PROTEIN SCO1677"/>
    <property type="match status" value="1"/>
</dbReference>
<proteinExistence type="predicted"/>
<dbReference type="Gene3D" id="3.10.450.50">
    <property type="match status" value="1"/>
</dbReference>
<dbReference type="Pfam" id="PF03695">
    <property type="entry name" value="UPF0149"/>
    <property type="match status" value="1"/>
</dbReference>
<comment type="caution">
    <text evidence="1">The sequence shown here is derived from an EMBL/GenBank/DDBJ whole genome shotgun (WGS) entry which is preliminary data.</text>
</comment>
<name>A0ABR6X345_9BURK</name>
<dbReference type="InterPro" id="IPR011978">
    <property type="entry name" value="YgfB-like"/>
</dbReference>
<reference evidence="1 2" key="1">
    <citation type="submission" date="2020-08" db="EMBL/GenBank/DDBJ databases">
        <title>Novel species isolated from subtropical streams in China.</title>
        <authorList>
            <person name="Lu H."/>
        </authorList>
    </citation>
    <scope>NUCLEOTIDE SEQUENCE [LARGE SCALE GENOMIC DNA]</scope>
    <source>
        <strain evidence="1 2">KACC 16656</strain>
    </source>
</reference>
<dbReference type="SUPFAM" id="SSF101327">
    <property type="entry name" value="YgfB-like"/>
    <property type="match status" value="1"/>
</dbReference>
<dbReference type="PANTHER" id="PTHR33747:SF9">
    <property type="entry name" value="METAL-BINDING PROTEIN"/>
    <property type="match status" value="1"/>
</dbReference>
<evidence type="ECO:0000313" key="2">
    <source>
        <dbReference type="Proteomes" id="UP000648257"/>
    </source>
</evidence>
<dbReference type="RefSeq" id="WP_186922466.1">
    <property type="nucleotide sequence ID" value="NZ_JACOFW010000007.1"/>
</dbReference>